<evidence type="ECO:0000313" key="14">
    <source>
        <dbReference type="Proteomes" id="UP000186922"/>
    </source>
</evidence>
<dbReference type="SMART" id="SM00034">
    <property type="entry name" value="CLECT"/>
    <property type="match status" value="1"/>
</dbReference>
<evidence type="ECO:0000256" key="5">
    <source>
        <dbReference type="ARBA" id="ARBA00022837"/>
    </source>
</evidence>
<dbReference type="SUPFAM" id="SSF56436">
    <property type="entry name" value="C-type lectin-like"/>
    <property type="match status" value="1"/>
</dbReference>
<feature type="domain" description="C-type lectin" evidence="11">
    <location>
        <begin position="245"/>
        <end position="376"/>
    </location>
</feature>
<feature type="disulfide bond" evidence="8">
    <location>
        <begin position="529"/>
        <end position="556"/>
    </location>
</feature>
<comment type="caution">
    <text evidence="13">The sequence shown here is derived from an EMBL/GenBank/DDBJ whole genome shotgun (WGS) entry which is preliminary data.</text>
</comment>
<evidence type="ECO:0000256" key="3">
    <source>
        <dbReference type="ARBA" id="ARBA00022729"/>
    </source>
</evidence>
<feature type="domain" description="Sushi" evidence="12">
    <location>
        <begin position="27"/>
        <end position="86"/>
    </location>
</feature>
<dbReference type="Pfam" id="PF00059">
    <property type="entry name" value="Lectin_C"/>
    <property type="match status" value="1"/>
</dbReference>
<dbReference type="PANTHER" id="PTHR19325">
    <property type="entry name" value="COMPLEMENT COMPONENT-RELATED SUSHI DOMAIN-CONTAINING"/>
    <property type="match status" value="1"/>
</dbReference>
<evidence type="ECO:0000256" key="10">
    <source>
        <dbReference type="SAM" id="SignalP"/>
    </source>
</evidence>
<dbReference type="OrthoDB" id="406096at2759"/>
<protein>
    <recommendedName>
        <fullName evidence="15">Sushi, von Willebrand factor type A, EGF and pentraxin domain-containing protein 1</fullName>
    </recommendedName>
</protein>
<keyword evidence="3 10" id="KW-0732">Signal</keyword>
<feature type="domain" description="Sushi" evidence="12">
    <location>
        <begin position="853"/>
        <end position="911"/>
    </location>
</feature>
<gene>
    <name evidence="13" type="primary">RvY_10353</name>
    <name evidence="13" type="synonym">RvY_10353.1</name>
    <name evidence="13" type="ORF">RvY_10353-1</name>
</gene>
<feature type="signal peptide" evidence="10">
    <location>
        <begin position="1"/>
        <end position="26"/>
    </location>
</feature>
<feature type="domain" description="Sushi" evidence="12">
    <location>
        <begin position="440"/>
        <end position="498"/>
    </location>
</feature>
<feature type="domain" description="Sushi" evidence="12">
    <location>
        <begin position="559"/>
        <end position="618"/>
    </location>
</feature>
<keyword evidence="6 8" id="KW-1015">Disulfide bond</keyword>
<feature type="domain" description="Sushi" evidence="12">
    <location>
        <begin position="679"/>
        <end position="736"/>
    </location>
</feature>
<evidence type="ECO:0000259" key="12">
    <source>
        <dbReference type="PROSITE" id="PS50923"/>
    </source>
</evidence>
<organism evidence="13 14">
    <name type="scientific">Ramazzottius varieornatus</name>
    <name type="common">Water bear</name>
    <name type="synonym">Tardigrade</name>
    <dbReference type="NCBI Taxonomy" id="947166"/>
    <lineage>
        <taxon>Eukaryota</taxon>
        <taxon>Metazoa</taxon>
        <taxon>Ecdysozoa</taxon>
        <taxon>Tardigrada</taxon>
        <taxon>Eutardigrada</taxon>
        <taxon>Parachela</taxon>
        <taxon>Hypsibioidea</taxon>
        <taxon>Ramazzottiidae</taxon>
        <taxon>Ramazzottius</taxon>
    </lineage>
</organism>
<dbReference type="InterPro" id="IPR035976">
    <property type="entry name" value="Sushi/SCR/CCP_sf"/>
</dbReference>
<dbReference type="InterPro" id="IPR008979">
    <property type="entry name" value="Galactose-bd-like_sf"/>
</dbReference>
<feature type="chain" id="PRO_5008898404" description="Sushi, von Willebrand factor type A, EGF and pentraxin domain-containing protein 1" evidence="10">
    <location>
        <begin position="27"/>
        <end position="1084"/>
    </location>
</feature>
<dbReference type="Pfam" id="PF00084">
    <property type="entry name" value="Sushi"/>
    <property type="match status" value="11"/>
</dbReference>
<evidence type="ECO:0000259" key="11">
    <source>
        <dbReference type="PROSITE" id="PS50041"/>
    </source>
</evidence>
<evidence type="ECO:0008006" key="15">
    <source>
        <dbReference type="Google" id="ProtNLM"/>
    </source>
</evidence>
<keyword evidence="14" id="KW-1185">Reference proteome</keyword>
<dbReference type="InterPro" id="IPR050350">
    <property type="entry name" value="Compl-Cell_Adhes-Reg"/>
</dbReference>
<dbReference type="CDD" id="cd00037">
    <property type="entry name" value="CLECT"/>
    <property type="match status" value="1"/>
</dbReference>
<dbReference type="SUPFAM" id="SSF57535">
    <property type="entry name" value="Complement control module/SCR domain"/>
    <property type="match status" value="11"/>
</dbReference>
<dbReference type="Gene3D" id="3.10.100.10">
    <property type="entry name" value="Mannose-Binding Protein A, subunit A"/>
    <property type="match status" value="1"/>
</dbReference>
<feature type="disulfide bond" evidence="8">
    <location>
        <begin position="707"/>
        <end position="734"/>
    </location>
</feature>
<dbReference type="PANTHER" id="PTHR19325:SF567">
    <property type="entry name" value="SUSHI, VON WILLEBRAND FACTOR TYPE A, EGF AND PENTRAXIN DOMAIN-CONTAINING PROTEIN 1-LIKE"/>
    <property type="match status" value="1"/>
</dbReference>
<evidence type="ECO:0000256" key="2">
    <source>
        <dbReference type="ARBA" id="ARBA00022723"/>
    </source>
</evidence>
<dbReference type="InterPro" id="IPR006585">
    <property type="entry name" value="FTP1"/>
</dbReference>
<name>A0A1D1VGZ3_RAMVA</name>
<keyword evidence="2" id="KW-0479">Metal-binding</keyword>
<feature type="domain" description="Sushi" evidence="12">
    <location>
        <begin position="912"/>
        <end position="968"/>
    </location>
</feature>
<feature type="domain" description="Sushi" evidence="12">
    <location>
        <begin position="499"/>
        <end position="558"/>
    </location>
</feature>
<dbReference type="InterPro" id="IPR016187">
    <property type="entry name" value="CTDL_fold"/>
</dbReference>
<evidence type="ECO:0000256" key="1">
    <source>
        <dbReference type="ARBA" id="ARBA00022659"/>
    </source>
</evidence>
<dbReference type="InterPro" id="IPR018378">
    <property type="entry name" value="C-type_lectin_CS"/>
</dbReference>
<proteinExistence type="predicted"/>
<sequence>MKLTKMPSWLLFIPFVLFILLDPCRAAYCGFPGTALNSRVEFSSESLTTGTFAVYSCDEGYRLLGSRSRYCLDEGKWSGSLPVCVVNIALFRPVNGSSMSAGGAAEHGNDGNVDNRHRGQFCVETTKEAYPWWKVDLLASYDVHGIVLYGNTDADPQQHLSNLQVRVGNSSNAAENKLCAWLPDVLDPTTAREILCAVPLNGRHVSIHVGSSEPTVLSFCEVQVLSPQEPPTAKCPVRSAQTYVFQRHCYDIHVEAKTSITKATKNCQDNGGTLVTQSTAASQQFLVGTLKRLETSKVLLLTSAISMWMGLSRTPGNQPWNWRWQPNNVTLNESFWAEGEPNQFDAKGSICVAMASELDYRWKDVPCNSEANWICQYEPIGCGSPDIKQNSTISNKKTNFKQNDALNYHCEVGNQMLGQANRTCLKDGSWSNDAPGCKYVDCGELPKIKDSVQFLINQRTTYGAEAEYACIGNLSLIGSAKTQCGPAGWTGAPPECRYVNCGFLPPIDYGAALLLDGNTFYKSRGRYECIENYTLIGSSLLTCAENSQWNESIPHCRLKECPVPAPLLNGRIGGSNFSIGQQLTYVCDEGFYLSNEVPNVRTCLMDQHWSTEAPTCIPIDCGMPELLPNGTFSLLSGGTTYNKTVLYGCESNFALVGDQQRVCTLAAVWSGNTPKCIVSKCPPPTLHDNEVLITPDFPVGSTATISCRSGYRVQGFQNYTCHPDGYWIGERPFCHFLDCGAAPVVPHGVSRSSAPQNGLGTVVTYTCDANTTLMGDPVIYCTETEIWSGYAPSCIGCGHPGFVNKAIIKGSDYGLNATVEYSCEPGYRLEGLSQRTCLFPGNWSDQAPECKEIFCPPASAPLNGTVSSKKPVKIGSSVDFNCNTGNALNGHPSAVCTIDGTWDTETPTCKFVYCGKPPEAKNARTGFNGTVYGSFAKYTCKDGFFLWGNQEIFCLASGKWEAAPECKNVPPEPKLSSDALLDDDANVIPRRAAENLNSGNSSNSSQLGMGIGIAVACVLVIVFVVISVIFIRLRGRKGRSADLPVSRATYVDPNFTFKHKLTTSDRDVQVTKAYVNDAFDSTAL</sequence>
<dbReference type="InterPro" id="IPR000436">
    <property type="entry name" value="Sushi_SCR_CCP_dom"/>
</dbReference>
<evidence type="ECO:0000256" key="7">
    <source>
        <dbReference type="ARBA" id="ARBA00023180"/>
    </source>
</evidence>
<evidence type="ECO:0000313" key="13">
    <source>
        <dbReference type="EMBL" id="GAU99332.1"/>
    </source>
</evidence>
<feature type="disulfide bond" evidence="8">
    <location>
        <begin position="882"/>
        <end position="909"/>
    </location>
</feature>
<dbReference type="InterPro" id="IPR001304">
    <property type="entry name" value="C-type_lectin-like"/>
</dbReference>
<dbReference type="STRING" id="947166.A0A1D1VGZ3"/>
<evidence type="ECO:0000256" key="8">
    <source>
        <dbReference type="PROSITE-ProRule" id="PRU00302"/>
    </source>
</evidence>
<keyword evidence="7" id="KW-0325">Glycoprotein</keyword>
<dbReference type="PROSITE" id="PS50041">
    <property type="entry name" value="C_TYPE_LECTIN_2"/>
    <property type="match status" value="1"/>
</dbReference>
<dbReference type="Gene3D" id="2.10.70.10">
    <property type="entry name" value="Complement Module, domain 1"/>
    <property type="match status" value="11"/>
</dbReference>
<accession>A0A1D1VGZ3</accession>
<dbReference type="EMBL" id="BDGG01000005">
    <property type="protein sequence ID" value="GAU99332.1"/>
    <property type="molecule type" value="Genomic_DNA"/>
</dbReference>
<feature type="domain" description="Sushi" evidence="12">
    <location>
        <begin position="380"/>
        <end position="439"/>
    </location>
</feature>
<feature type="disulfide bond" evidence="8">
    <location>
        <begin position="649"/>
        <end position="676"/>
    </location>
</feature>
<dbReference type="GO" id="GO:0046872">
    <property type="term" value="F:metal ion binding"/>
    <property type="evidence" value="ECO:0007669"/>
    <property type="project" value="UniProtKB-KW"/>
</dbReference>
<keyword evidence="1 8" id="KW-0768">Sushi</keyword>
<feature type="disulfide bond" evidence="8">
    <location>
        <begin position="823"/>
        <end position="850"/>
    </location>
</feature>
<evidence type="ECO:0000256" key="4">
    <source>
        <dbReference type="ARBA" id="ARBA00022737"/>
    </source>
</evidence>
<dbReference type="Gene3D" id="2.60.120.260">
    <property type="entry name" value="Galactose-binding domain-like"/>
    <property type="match status" value="1"/>
</dbReference>
<dbReference type="Proteomes" id="UP000186922">
    <property type="component" value="Unassembled WGS sequence"/>
</dbReference>
<dbReference type="Pfam" id="PF22633">
    <property type="entry name" value="F5_F8_type_C_2"/>
    <property type="match status" value="1"/>
</dbReference>
<keyword evidence="9" id="KW-0812">Transmembrane</keyword>
<feature type="domain" description="Sushi" evidence="12">
    <location>
        <begin position="619"/>
        <end position="678"/>
    </location>
</feature>
<feature type="domain" description="Sushi" evidence="12">
    <location>
        <begin position="795"/>
        <end position="852"/>
    </location>
</feature>
<dbReference type="PROSITE" id="PS50923">
    <property type="entry name" value="SUSHI"/>
    <property type="match status" value="10"/>
</dbReference>
<dbReference type="SMART" id="SM00607">
    <property type="entry name" value="FTP"/>
    <property type="match status" value="1"/>
</dbReference>
<dbReference type="AlphaFoldDB" id="A0A1D1VGZ3"/>
<keyword evidence="5" id="KW-0106">Calcium</keyword>
<comment type="caution">
    <text evidence="8">Lacks conserved residue(s) required for the propagation of feature annotation.</text>
</comment>
<feature type="disulfide bond" evidence="8">
    <location>
        <begin position="57"/>
        <end position="84"/>
    </location>
</feature>
<reference evidence="13 14" key="1">
    <citation type="journal article" date="2016" name="Nat. Commun.">
        <title>Extremotolerant tardigrade genome and improved radiotolerance of human cultured cells by tardigrade-unique protein.</title>
        <authorList>
            <person name="Hashimoto T."/>
            <person name="Horikawa D.D."/>
            <person name="Saito Y."/>
            <person name="Kuwahara H."/>
            <person name="Kozuka-Hata H."/>
            <person name="Shin-I T."/>
            <person name="Minakuchi Y."/>
            <person name="Ohishi K."/>
            <person name="Motoyama A."/>
            <person name="Aizu T."/>
            <person name="Enomoto A."/>
            <person name="Kondo K."/>
            <person name="Tanaka S."/>
            <person name="Hara Y."/>
            <person name="Koshikawa S."/>
            <person name="Sagara H."/>
            <person name="Miura T."/>
            <person name="Yokobori S."/>
            <person name="Miyagawa K."/>
            <person name="Suzuki Y."/>
            <person name="Kubo T."/>
            <person name="Oyama M."/>
            <person name="Kohara Y."/>
            <person name="Fujiyama A."/>
            <person name="Arakawa K."/>
            <person name="Katayama T."/>
            <person name="Toyoda A."/>
            <person name="Kunieda T."/>
        </authorList>
    </citation>
    <scope>NUCLEOTIDE SEQUENCE [LARGE SCALE GENOMIC DNA]</scope>
    <source>
        <strain evidence="13 14">YOKOZUNA-1</strain>
    </source>
</reference>
<keyword evidence="4" id="KW-0677">Repeat</keyword>
<dbReference type="InterPro" id="IPR016186">
    <property type="entry name" value="C-type_lectin-like/link_sf"/>
</dbReference>
<evidence type="ECO:0000256" key="9">
    <source>
        <dbReference type="SAM" id="Phobius"/>
    </source>
</evidence>
<dbReference type="SUPFAM" id="SSF49785">
    <property type="entry name" value="Galactose-binding domain-like"/>
    <property type="match status" value="1"/>
</dbReference>
<feature type="transmembrane region" description="Helical" evidence="9">
    <location>
        <begin position="1007"/>
        <end position="1031"/>
    </location>
</feature>
<evidence type="ECO:0000256" key="6">
    <source>
        <dbReference type="ARBA" id="ARBA00023157"/>
    </source>
</evidence>
<dbReference type="CDD" id="cd00033">
    <property type="entry name" value="CCP"/>
    <property type="match status" value="11"/>
</dbReference>
<feature type="disulfide bond" evidence="8">
    <location>
        <begin position="410"/>
        <end position="437"/>
    </location>
</feature>
<keyword evidence="9" id="KW-0472">Membrane</keyword>
<dbReference type="SMART" id="SM00032">
    <property type="entry name" value="CCP"/>
    <property type="match status" value="11"/>
</dbReference>
<keyword evidence="9" id="KW-1133">Transmembrane helix</keyword>
<dbReference type="PROSITE" id="PS00615">
    <property type="entry name" value="C_TYPE_LECTIN_1"/>
    <property type="match status" value="1"/>
</dbReference>